<keyword evidence="4 9" id="KW-1133">Transmembrane helix</keyword>
<evidence type="ECO:0000256" key="6">
    <source>
        <dbReference type="ARBA" id="ARBA00023136"/>
    </source>
</evidence>
<keyword evidence="12" id="KW-1185">Reference proteome</keyword>
<keyword evidence="6 9" id="KW-0472">Membrane</keyword>
<dbReference type="PANTHER" id="PTHR24249">
    <property type="entry name" value="HISTAMINE RECEPTOR-RELATED G-PROTEIN COUPLED RECEPTOR"/>
    <property type="match status" value="1"/>
</dbReference>
<dbReference type="PROSITE" id="PS00237">
    <property type="entry name" value="G_PROTEIN_RECEP_F1_1"/>
    <property type="match status" value="1"/>
</dbReference>
<gene>
    <name evidence="11" type="primary">RvY_07546-1</name>
    <name evidence="11" type="synonym">RvY_07546.1</name>
    <name evidence="11" type="ORF">RvY_07546</name>
</gene>
<dbReference type="PROSITE" id="PS50262">
    <property type="entry name" value="G_PROTEIN_RECEP_F1_2"/>
    <property type="match status" value="1"/>
</dbReference>
<keyword evidence="2" id="KW-1003">Cell membrane</keyword>
<dbReference type="STRING" id="947166.A0A1D1V2K9"/>
<dbReference type="GO" id="GO:0004930">
    <property type="term" value="F:G protein-coupled receptor activity"/>
    <property type="evidence" value="ECO:0007669"/>
    <property type="project" value="UniProtKB-KW"/>
</dbReference>
<dbReference type="InterPro" id="IPR000276">
    <property type="entry name" value="GPCR_Rhodpsn"/>
</dbReference>
<keyword evidence="3 9" id="KW-0812">Transmembrane</keyword>
<evidence type="ECO:0000256" key="7">
    <source>
        <dbReference type="ARBA" id="ARBA00023170"/>
    </source>
</evidence>
<evidence type="ECO:0000256" key="2">
    <source>
        <dbReference type="ARBA" id="ARBA00022475"/>
    </source>
</evidence>
<feature type="transmembrane region" description="Helical" evidence="9">
    <location>
        <begin position="124"/>
        <end position="149"/>
    </location>
</feature>
<comment type="subcellular location">
    <subcellularLocation>
        <location evidence="1">Cell membrane</location>
        <topology evidence="1">Multi-pass membrane protein</topology>
    </subcellularLocation>
</comment>
<sequence length="376" mass="42373">MSEPCTSTWISGFSPASVPRNYNILNTIFLTIPYSRPSTETLFDFPDHRMNFSTHQTSKISGSSVPPNATAFNVTAFWMQCSSSLTIWFVLTLGLAFACGMFNVVFLGAICITANLRTGSGVLIGHLAMIETFMCLVHIPIYMAGVLVHSQSLFTCRFTQFFYSLTNTAGYWNILFLAVNRFVAVLYPLHYHTFVRRRFPAIFILSMWVMGVLFTIPMELDVNGGIGINQLWGGCSVSEFKLGRFDYRFVQSTLKTYVPLALAGLLYVVLLITSRMKSSRSVTVENHGASRSHHHKLAMSKMLFVSAIFYSLSFFAYPILAKSMPVEMFLAHPMLQHWMVTVSVSGYAVHPVFLMFNSTIHRNGVRKLLFRIQGRS</sequence>
<evidence type="ECO:0000256" key="1">
    <source>
        <dbReference type="ARBA" id="ARBA00004651"/>
    </source>
</evidence>
<evidence type="ECO:0000256" key="8">
    <source>
        <dbReference type="ARBA" id="ARBA00023224"/>
    </source>
</evidence>
<evidence type="ECO:0000313" key="11">
    <source>
        <dbReference type="EMBL" id="GAU96044.1"/>
    </source>
</evidence>
<organism evidence="11 12">
    <name type="scientific">Ramazzottius varieornatus</name>
    <name type="common">Water bear</name>
    <name type="synonym">Tardigrade</name>
    <dbReference type="NCBI Taxonomy" id="947166"/>
    <lineage>
        <taxon>Eukaryota</taxon>
        <taxon>Metazoa</taxon>
        <taxon>Ecdysozoa</taxon>
        <taxon>Tardigrada</taxon>
        <taxon>Eutardigrada</taxon>
        <taxon>Parachela</taxon>
        <taxon>Hypsibioidea</taxon>
        <taxon>Ramazzottiidae</taxon>
        <taxon>Ramazzottius</taxon>
    </lineage>
</organism>
<dbReference type="InterPro" id="IPR017452">
    <property type="entry name" value="GPCR_Rhodpsn_7TM"/>
</dbReference>
<feature type="transmembrane region" description="Helical" evidence="9">
    <location>
        <begin position="257"/>
        <end position="276"/>
    </location>
</feature>
<keyword evidence="8" id="KW-0807">Transducer</keyword>
<evidence type="ECO:0000313" key="12">
    <source>
        <dbReference type="Proteomes" id="UP000186922"/>
    </source>
</evidence>
<dbReference type="EMBL" id="BDGG01000003">
    <property type="protein sequence ID" value="GAU96044.1"/>
    <property type="molecule type" value="Genomic_DNA"/>
</dbReference>
<evidence type="ECO:0000256" key="3">
    <source>
        <dbReference type="ARBA" id="ARBA00022692"/>
    </source>
</evidence>
<dbReference type="CDD" id="cd00637">
    <property type="entry name" value="7tm_classA_rhodopsin-like"/>
    <property type="match status" value="1"/>
</dbReference>
<dbReference type="AlphaFoldDB" id="A0A1D1V2K9"/>
<dbReference type="Pfam" id="PF00001">
    <property type="entry name" value="7tm_1"/>
    <property type="match status" value="1"/>
</dbReference>
<feature type="transmembrane region" description="Helical" evidence="9">
    <location>
        <begin position="297"/>
        <end position="317"/>
    </location>
</feature>
<feature type="transmembrane region" description="Helical" evidence="9">
    <location>
        <begin position="199"/>
        <end position="216"/>
    </location>
</feature>
<reference evidence="11 12" key="1">
    <citation type="journal article" date="2016" name="Nat. Commun.">
        <title>Extremotolerant tardigrade genome and improved radiotolerance of human cultured cells by tardigrade-unique protein.</title>
        <authorList>
            <person name="Hashimoto T."/>
            <person name="Horikawa D.D."/>
            <person name="Saito Y."/>
            <person name="Kuwahara H."/>
            <person name="Kozuka-Hata H."/>
            <person name="Shin-I T."/>
            <person name="Minakuchi Y."/>
            <person name="Ohishi K."/>
            <person name="Motoyama A."/>
            <person name="Aizu T."/>
            <person name="Enomoto A."/>
            <person name="Kondo K."/>
            <person name="Tanaka S."/>
            <person name="Hara Y."/>
            <person name="Koshikawa S."/>
            <person name="Sagara H."/>
            <person name="Miura T."/>
            <person name="Yokobori S."/>
            <person name="Miyagawa K."/>
            <person name="Suzuki Y."/>
            <person name="Kubo T."/>
            <person name="Oyama M."/>
            <person name="Kohara Y."/>
            <person name="Fujiyama A."/>
            <person name="Arakawa K."/>
            <person name="Katayama T."/>
            <person name="Toyoda A."/>
            <person name="Kunieda T."/>
        </authorList>
    </citation>
    <scope>NUCLEOTIDE SEQUENCE [LARGE SCALE GENOMIC DNA]</scope>
    <source>
        <strain evidence="11 12">YOKOZUNA-1</strain>
    </source>
</reference>
<feature type="transmembrane region" description="Helical" evidence="9">
    <location>
        <begin position="87"/>
        <end position="112"/>
    </location>
</feature>
<keyword evidence="7" id="KW-0675">Receptor</keyword>
<evidence type="ECO:0000256" key="9">
    <source>
        <dbReference type="SAM" id="Phobius"/>
    </source>
</evidence>
<dbReference type="PANTHER" id="PTHR24249:SF372">
    <property type="entry name" value="G-PROTEIN COUPLED RECEPTORS FAMILY 1 PROFILE DOMAIN-CONTAINING PROTEIN"/>
    <property type="match status" value="1"/>
</dbReference>
<dbReference type="InterPro" id="IPR050569">
    <property type="entry name" value="TAAR"/>
</dbReference>
<feature type="domain" description="G-protein coupled receptors family 1 profile" evidence="10">
    <location>
        <begin position="102"/>
        <end position="354"/>
    </location>
</feature>
<protein>
    <recommendedName>
        <fullName evidence="10">G-protein coupled receptors family 1 profile domain-containing protein</fullName>
    </recommendedName>
</protein>
<dbReference type="SUPFAM" id="SSF81321">
    <property type="entry name" value="Family A G protein-coupled receptor-like"/>
    <property type="match status" value="1"/>
</dbReference>
<proteinExistence type="predicted"/>
<dbReference type="GO" id="GO:0005886">
    <property type="term" value="C:plasma membrane"/>
    <property type="evidence" value="ECO:0007669"/>
    <property type="project" value="UniProtKB-SubCell"/>
</dbReference>
<dbReference type="Gene3D" id="1.20.1070.10">
    <property type="entry name" value="Rhodopsin 7-helix transmembrane proteins"/>
    <property type="match status" value="1"/>
</dbReference>
<feature type="transmembrane region" description="Helical" evidence="9">
    <location>
        <begin position="337"/>
        <end position="356"/>
    </location>
</feature>
<evidence type="ECO:0000259" key="10">
    <source>
        <dbReference type="PROSITE" id="PS50262"/>
    </source>
</evidence>
<evidence type="ECO:0000256" key="5">
    <source>
        <dbReference type="ARBA" id="ARBA00023040"/>
    </source>
</evidence>
<accession>A0A1D1V2K9</accession>
<keyword evidence="5" id="KW-0297">G-protein coupled receptor</keyword>
<dbReference type="Proteomes" id="UP000186922">
    <property type="component" value="Unassembled WGS sequence"/>
</dbReference>
<name>A0A1D1V2K9_RAMVA</name>
<evidence type="ECO:0000256" key="4">
    <source>
        <dbReference type="ARBA" id="ARBA00022989"/>
    </source>
</evidence>
<comment type="caution">
    <text evidence="11">The sequence shown here is derived from an EMBL/GenBank/DDBJ whole genome shotgun (WGS) entry which is preliminary data.</text>
</comment>
<dbReference type="OrthoDB" id="10042731at2759"/>